<dbReference type="EMBL" id="JTDN01000002">
    <property type="protein sequence ID" value="KHL24838.1"/>
    <property type="molecule type" value="Genomic_DNA"/>
</dbReference>
<accession>A0A0B2BTF3</accession>
<evidence type="ECO:0000313" key="2">
    <source>
        <dbReference type="Proteomes" id="UP000030988"/>
    </source>
</evidence>
<dbReference type="Proteomes" id="UP000030988">
    <property type="component" value="Unassembled WGS sequence"/>
</dbReference>
<reference evidence="1 2" key="1">
    <citation type="submission" date="2014-11" db="EMBL/GenBank/DDBJ databases">
        <title>Draft genome sequence of Kirrobacter mercurialis.</title>
        <authorList>
            <person name="Coil D.A."/>
            <person name="Eisen J.A."/>
        </authorList>
    </citation>
    <scope>NUCLEOTIDE SEQUENCE [LARGE SCALE GENOMIC DNA]</scope>
    <source>
        <strain evidence="1 2">Coronado</strain>
    </source>
</reference>
<gene>
    <name evidence="1" type="ORF">PK98_13205</name>
</gene>
<proteinExistence type="predicted"/>
<evidence type="ECO:0000313" key="1">
    <source>
        <dbReference type="EMBL" id="KHL24838.1"/>
    </source>
</evidence>
<name>A0A0B2BTF3_9SPHN</name>
<comment type="caution">
    <text evidence="1">The sequence shown here is derived from an EMBL/GenBank/DDBJ whole genome shotgun (WGS) entry which is preliminary data.</text>
</comment>
<dbReference type="RefSeq" id="WP_039097301.1">
    <property type="nucleotide sequence ID" value="NZ_JTDN01000002.1"/>
</dbReference>
<protein>
    <recommendedName>
        <fullName evidence="3">Porin domain-containing protein</fullName>
    </recommendedName>
</protein>
<keyword evidence="2" id="KW-1185">Reference proteome</keyword>
<evidence type="ECO:0008006" key="3">
    <source>
        <dbReference type="Google" id="ProtNLM"/>
    </source>
</evidence>
<dbReference type="OrthoDB" id="8479273at2"/>
<organism evidence="1 2">
    <name type="scientific">Croceibacterium mercuriale</name>
    <dbReference type="NCBI Taxonomy" id="1572751"/>
    <lineage>
        <taxon>Bacteria</taxon>
        <taxon>Pseudomonadati</taxon>
        <taxon>Pseudomonadota</taxon>
        <taxon>Alphaproteobacteria</taxon>
        <taxon>Sphingomonadales</taxon>
        <taxon>Erythrobacteraceae</taxon>
        <taxon>Croceibacterium</taxon>
    </lineage>
</organism>
<sequence>MRKVVTGLVATALLVGAPTAGWALGGFSPAAASLPRIGSLELGGAVFTPSDVDPAVASLVALRGQGIGLDRFTPAGANPRTGRTVTVAVRVDDGAARFATVRSARGGALAVAGSEDGGGLRITPTRYNLGVARGLQSFAKAAPVLSRTLSDAAIPNLADFRPTPAAQEPESRFAARIAVEEEARPALAARPADPRGDQTVNVAGSYRLTRNLDVTAGVRYSQQQHRITPAQDVSHKEGQAVYIGTQFRF</sequence>
<dbReference type="AlphaFoldDB" id="A0A0B2BTF3"/>